<gene>
    <name evidence="1" type="ORF">IFM89_037320</name>
</gene>
<reference evidence="1 2" key="1">
    <citation type="submission" date="2020-10" db="EMBL/GenBank/DDBJ databases">
        <title>The Coptis chinensis genome and diversification of protoberbering-type alkaloids.</title>
        <authorList>
            <person name="Wang B."/>
            <person name="Shu S."/>
            <person name="Song C."/>
            <person name="Liu Y."/>
        </authorList>
    </citation>
    <scope>NUCLEOTIDE SEQUENCE [LARGE SCALE GENOMIC DNA]</scope>
    <source>
        <strain evidence="1">HL-2020</strain>
        <tissue evidence="1">Leaf</tissue>
    </source>
</reference>
<comment type="caution">
    <text evidence="1">The sequence shown here is derived from an EMBL/GenBank/DDBJ whole genome shotgun (WGS) entry which is preliminary data.</text>
</comment>
<organism evidence="1 2">
    <name type="scientific">Coptis chinensis</name>
    <dbReference type="NCBI Taxonomy" id="261450"/>
    <lineage>
        <taxon>Eukaryota</taxon>
        <taxon>Viridiplantae</taxon>
        <taxon>Streptophyta</taxon>
        <taxon>Embryophyta</taxon>
        <taxon>Tracheophyta</taxon>
        <taxon>Spermatophyta</taxon>
        <taxon>Magnoliopsida</taxon>
        <taxon>Ranunculales</taxon>
        <taxon>Ranunculaceae</taxon>
        <taxon>Coptidoideae</taxon>
        <taxon>Coptis</taxon>
    </lineage>
</organism>
<proteinExistence type="predicted"/>
<dbReference type="EMBL" id="JADFTS010000006">
    <property type="protein sequence ID" value="KAF9603661.1"/>
    <property type="molecule type" value="Genomic_DNA"/>
</dbReference>
<evidence type="ECO:0000313" key="2">
    <source>
        <dbReference type="Proteomes" id="UP000631114"/>
    </source>
</evidence>
<dbReference type="Proteomes" id="UP000631114">
    <property type="component" value="Unassembled WGS sequence"/>
</dbReference>
<dbReference type="OrthoDB" id="1725909at2759"/>
<accession>A0A835HQ05</accession>
<evidence type="ECO:0000313" key="1">
    <source>
        <dbReference type="EMBL" id="KAF9603661.1"/>
    </source>
</evidence>
<protein>
    <submittedName>
        <fullName evidence="1">Uncharacterized protein</fullName>
    </submittedName>
</protein>
<keyword evidence="2" id="KW-1185">Reference proteome</keyword>
<sequence length="105" mass="11877">MRSDLTNSLVRIGTVEGDLVKRALAALIRPSSHHQRRRAAFQPAACRGIFRILDWADIYSECTYYIWTGIVDGLKLKGLPRGRGLLRCEMSSLVTLPSEIILHQR</sequence>
<dbReference type="AlphaFoldDB" id="A0A835HQ05"/>
<name>A0A835HQ05_9MAGN</name>